<organism evidence="1 2">
    <name type="scientific">Rangifer tarandus platyrhynchus</name>
    <name type="common">Svalbard reindeer</name>
    <dbReference type="NCBI Taxonomy" id="3082113"/>
    <lineage>
        <taxon>Eukaryota</taxon>
        <taxon>Metazoa</taxon>
        <taxon>Chordata</taxon>
        <taxon>Craniata</taxon>
        <taxon>Vertebrata</taxon>
        <taxon>Euteleostomi</taxon>
        <taxon>Mammalia</taxon>
        <taxon>Eutheria</taxon>
        <taxon>Laurasiatheria</taxon>
        <taxon>Artiodactyla</taxon>
        <taxon>Ruminantia</taxon>
        <taxon>Pecora</taxon>
        <taxon>Cervidae</taxon>
        <taxon>Odocoileinae</taxon>
        <taxon>Rangifer</taxon>
    </lineage>
</organism>
<reference evidence="1" key="2">
    <citation type="submission" date="2025-03" db="EMBL/GenBank/DDBJ databases">
        <authorList>
            <consortium name="ELIXIR-Norway"/>
            <consortium name="Elixir Norway"/>
        </authorList>
    </citation>
    <scope>NUCLEOTIDE SEQUENCE</scope>
</reference>
<reference evidence="1" key="1">
    <citation type="submission" date="2023-05" db="EMBL/GenBank/DDBJ databases">
        <authorList>
            <consortium name="ELIXIR-Norway"/>
        </authorList>
    </citation>
    <scope>NUCLEOTIDE SEQUENCE</scope>
</reference>
<dbReference type="Proteomes" id="UP001162501">
    <property type="component" value="Chromosome 4"/>
</dbReference>
<feature type="non-terminal residue" evidence="1">
    <location>
        <position position="1"/>
    </location>
</feature>
<proteinExistence type="predicted"/>
<name>A0AC59ZXI1_RANTA</name>
<sequence>ARGSNPPNAAAVSLSSRRPLPGRPTPCTRRPTAPTLPSPRGHPAAPGSRPGGREVGVAGDGRVGAPRRLPQLPPGPARRTDSVDSEAHPRPRGDPAAPGAGPGGQGGGVGGWAARRPPPPPGSADSARSYAQPCITRAGIIAAA</sequence>
<evidence type="ECO:0000313" key="1">
    <source>
        <dbReference type="EMBL" id="CAN0513538.1"/>
    </source>
</evidence>
<gene>
    <name evidence="1" type="ORF">MRATA1EN22A_LOCUS23265</name>
</gene>
<protein>
    <submittedName>
        <fullName evidence="1">Uncharacterized protein</fullName>
    </submittedName>
</protein>
<dbReference type="EMBL" id="OX596088">
    <property type="protein sequence ID" value="CAN0513538.1"/>
    <property type="molecule type" value="Genomic_DNA"/>
</dbReference>
<evidence type="ECO:0000313" key="2">
    <source>
        <dbReference type="Proteomes" id="UP001162501"/>
    </source>
</evidence>
<feature type="non-terminal residue" evidence="1">
    <location>
        <position position="144"/>
    </location>
</feature>
<accession>A0AC59ZXI1</accession>